<protein>
    <submittedName>
        <fullName evidence="1">Uncharacterized protein</fullName>
    </submittedName>
</protein>
<dbReference type="EMBL" id="QGGL01000001">
    <property type="protein sequence ID" value="PWK16458.1"/>
    <property type="molecule type" value="Genomic_DNA"/>
</dbReference>
<gene>
    <name evidence="1" type="ORF">C7459_101322</name>
</gene>
<dbReference type="Proteomes" id="UP000245634">
    <property type="component" value="Unassembled WGS sequence"/>
</dbReference>
<name>A0A316DFS1_9BACL</name>
<comment type="caution">
    <text evidence="1">The sequence shown here is derived from an EMBL/GenBank/DDBJ whole genome shotgun (WGS) entry which is preliminary data.</text>
</comment>
<keyword evidence="2" id="KW-1185">Reference proteome</keyword>
<accession>A0A316DFS1</accession>
<reference evidence="1 2" key="1">
    <citation type="submission" date="2018-05" db="EMBL/GenBank/DDBJ databases">
        <title>Genomic Encyclopedia of Type Strains, Phase IV (KMG-IV): sequencing the most valuable type-strain genomes for metagenomic binning, comparative biology and taxonomic classification.</title>
        <authorList>
            <person name="Goeker M."/>
        </authorList>
    </citation>
    <scope>NUCLEOTIDE SEQUENCE [LARGE SCALE GENOMIC DNA]</scope>
    <source>
        <strain evidence="1 2">DSM 18773</strain>
    </source>
</reference>
<sequence>MGKNLSCASFEFALGEVEEASLKKSQPDTVKLPSKNVQAPTALVKVFKWLIVTVTERSSFCKKTGGSYPPVSTFLYAYQMMPRPLVMPAIVLELSVDFVGIEAVFHAVLNP</sequence>
<proteinExistence type="predicted"/>
<organism evidence="1 2">
    <name type="scientific">Tumebacillus permanentifrigoris</name>
    <dbReference type="NCBI Taxonomy" id="378543"/>
    <lineage>
        <taxon>Bacteria</taxon>
        <taxon>Bacillati</taxon>
        <taxon>Bacillota</taxon>
        <taxon>Bacilli</taxon>
        <taxon>Bacillales</taxon>
        <taxon>Alicyclobacillaceae</taxon>
        <taxon>Tumebacillus</taxon>
    </lineage>
</organism>
<evidence type="ECO:0000313" key="2">
    <source>
        <dbReference type="Proteomes" id="UP000245634"/>
    </source>
</evidence>
<dbReference type="AlphaFoldDB" id="A0A316DFS1"/>
<evidence type="ECO:0000313" key="1">
    <source>
        <dbReference type="EMBL" id="PWK16458.1"/>
    </source>
</evidence>